<dbReference type="Proteomes" id="UP000319716">
    <property type="component" value="Unassembled WGS sequence"/>
</dbReference>
<accession>A0A4Y1ZHF0</accession>
<comment type="caution">
    <text evidence="1">The sequence shown here is derived from an EMBL/GenBank/DDBJ whole genome shotgun (WGS) entry which is preliminary data.</text>
</comment>
<gene>
    <name evidence="1" type="ORF">NBRC111894_4190</name>
</gene>
<dbReference type="EMBL" id="BEXB01000055">
    <property type="protein sequence ID" value="GAY78636.1"/>
    <property type="molecule type" value="Genomic_DNA"/>
</dbReference>
<dbReference type="AlphaFoldDB" id="A0A4Y1ZHF0"/>
<organism evidence="1 2">
    <name type="scientific">Sporolactobacillus inulinus</name>
    <dbReference type="NCBI Taxonomy" id="2078"/>
    <lineage>
        <taxon>Bacteria</taxon>
        <taxon>Bacillati</taxon>
        <taxon>Bacillota</taxon>
        <taxon>Bacilli</taxon>
        <taxon>Bacillales</taxon>
        <taxon>Sporolactobacillaceae</taxon>
        <taxon>Sporolactobacillus</taxon>
    </lineage>
</organism>
<sequence length="41" mass="4532">MGALLCCFCWCSVNPTLREKGGAHDDISGNKLDDQFQHTGY</sequence>
<evidence type="ECO:0000313" key="1">
    <source>
        <dbReference type="EMBL" id="GAY78636.1"/>
    </source>
</evidence>
<proteinExistence type="predicted"/>
<evidence type="ECO:0000313" key="2">
    <source>
        <dbReference type="Proteomes" id="UP000319716"/>
    </source>
</evidence>
<protein>
    <submittedName>
        <fullName evidence="1">Uncharacterized protein</fullName>
    </submittedName>
</protein>
<reference evidence="1 2" key="1">
    <citation type="submission" date="2017-11" db="EMBL/GenBank/DDBJ databases">
        <title>Draft Genome Sequence of Sporolactobacillus inulinus NBRC 111894 Isolated from Koso, a Japanese Sugar-Vegetable Fermented Beverage.</title>
        <authorList>
            <person name="Chiou T.Y."/>
            <person name="Oshima K."/>
            <person name="Suda W."/>
            <person name="Hattori M."/>
            <person name="Takahashi T."/>
        </authorList>
    </citation>
    <scope>NUCLEOTIDE SEQUENCE [LARGE SCALE GENOMIC DNA]</scope>
    <source>
        <strain evidence="1 2">NBRC111894</strain>
    </source>
</reference>
<name>A0A4Y1ZHF0_9BACL</name>